<evidence type="ECO:0000256" key="1">
    <source>
        <dbReference type="ARBA" id="ARBA00005964"/>
    </source>
</evidence>
<proteinExistence type="inferred from homology"/>
<dbReference type="PROSITE" id="PS00122">
    <property type="entry name" value="CARBOXYLESTERASE_B_1"/>
    <property type="match status" value="1"/>
</dbReference>
<dbReference type="SUPFAM" id="SSF53474">
    <property type="entry name" value="alpha/beta-Hydrolases"/>
    <property type="match status" value="1"/>
</dbReference>
<feature type="domain" description="Carboxylesterase type B" evidence="4">
    <location>
        <begin position="17"/>
        <end position="457"/>
    </location>
</feature>
<dbReference type="PANTHER" id="PTHR43142:SF4">
    <property type="entry name" value="CARBOXYLIC ESTER HYDROLASE"/>
    <property type="match status" value="1"/>
</dbReference>
<dbReference type="InterPro" id="IPR029058">
    <property type="entry name" value="AB_hydrolase_fold"/>
</dbReference>
<dbReference type="Proteomes" id="UP000800096">
    <property type="component" value="Unassembled WGS sequence"/>
</dbReference>
<dbReference type="OrthoDB" id="6846267at2759"/>
<keyword evidence="2 3" id="KW-0378">Hydrolase</keyword>
<keyword evidence="6" id="KW-1185">Reference proteome</keyword>
<sequence>MSSKPSRPYPLDLQFRGHIQGLTYLDTSSQPLCHYFGDVPYALPPLGPFRFQKPRQLPPCYRYGTKRNPAIFTGGCGVCPQPGVDVKEWDEDCLQCNIWVPIGDAPEGGWPVMVYIHGGFLQYGTPNALDLRAFLSSSPIKCIVVAPSYRLNIFGFLASSTLPTTSYAPNLGFWDQRLALEWTFQNINYFGGNASNITLAGYSAGSHSVFHQLRYDICVVPNEKGIIKRVMMLSNGPGLQPKSLEEVQEQFIELLSTLHIPSTLSPTDQLSRLRSTPARHLVHAVQKMALHQFRGVTDNTFIHAALWPDLTTGYFASRLIARQIPILIGECSDEHFVYATYRPPSPTYSSLQSRLLADYPASSVARVMKTYFPSGTLPVGKYNSWKDAFGRVYADIQIHALVRAMVHALMVNGAGHLLHRYRVEWRAGCVDEKFPRKWGATHTSDLAIWLWDGLAEAEKGIAREFIGPVGEFVQGKEVSTVWGTQSERDIRILKSDGRVEIESDGYWDEGMEVWRHLVGGDKEEKAKL</sequence>
<dbReference type="EC" id="3.1.1.-" evidence="3"/>
<dbReference type="Gene3D" id="3.40.50.1820">
    <property type="entry name" value="alpha/beta hydrolase"/>
    <property type="match status" value="1"/>
</dbReference>
<evidence type="ECO:0000313" key="6">
    <source>
        <dbReference type="Proteomes" id="UP000800096"/>
    </source>
</evidence>
<dbReference type="GO" id="GO:0016787">
    <property type="term" value="F:hydrolase activity"/>
    <property type="evidence" value="ECO:0007669"/>
    <property type="project" value="UniProtKB-KW"/>
</dbReference>
<evidence type="ECO:0000313" key="5">
    <source>
        <dbReference type="EMBL" id="KAF1911440.1"/>
    </source>
</evidence>
<evidence type="ECO:0000256" key="3">
    <source>
        <dbReference type="RuleBase" id="RU361235"/>
    </source>
</evidence>
<dbReference type="InterPro" id="IPR002018">
    <property type="entry name" value="CarbesteraseB"/>
</dbReference>
<evidence type="ECO:0000259" key="4">
    <source>
        <dbReference type="Pfam" id="PF00135"/>
    </source>
</evidence>
<comment type="similarity">
    <text evidence="1 3">Belongs to the type-B carboxylesterase/lipase family.</text>
</comment>
<dbReference type="Pfam" id="PF00135">
    <property type="entry name" value="COesterase"/>
    <property type="match status" value="1"/>
</dbReference>
<dbReference type="PANTHER" id="PTHR43142">
    <property type="entry name" value="CARBOXYLIC ESTER HYDROLASE"/>
    <property type="match status" value="1"/>
</dbReference>
<organism evidence="5 6">
    <name type="scientific">Ampelomyces quisqualis</name>
    <name type="common">Powdery mildew agent</name>
    <dbReference type="NCBI Taxonomy" id="50730"/>
    <lineage>
        <taxon>Eukaryota</taxon>
        <taxon>Fungi</taxon>
        <taxon>Dikarya</taxon>
        <taxon>Ascomycota</taxon>
        <taxon>Pezizomycotina</taxon>
        <taxon>Dothideomycetes</taxon>
        <taxon>Pleosporomycetidae</taxon>
        <taxon>Pleosporales</taxon>
        <taxon>Pleosporineae</taxon>
        <taxon>Phaeosphaeriaceae</taxon>
        <taxon>Ampelomyces</taxon>
    </lineage>
</organism>
<evidence type="ECO:0000256" key="2">
    <source>
        <dbReference type="ARBA" id="ARBA00022801"/>
    </source>
</evidence>
<reference evidence="5" key="1">
    <citation type="journal article" date="2020" name="Stud. Mycol.">
        <title>101 Dothideomycetes genomes: a test case for predicting lifestyles and emergence of pathogens.</title>
        <authorList>
            <person name="Haridas S."/>
            <person name="Albert R."/>
            <person name="Binder M."/>
            <person name="Bloem J."/>
            <person name="Labutti K."/>
            <person name="Salamov A."/>
            <person name="Andreopoulos B."/>
            <person name="Baker S."/>
            <person name="Barry K."/>
            <person name="Bills G."/>
            <person name="Bluhm B."/>
            <person name="Cannon C."/>
            <person name="Castanera R."/>
            <person name="Culley D."/>
            <person name="Daum C."/>
            <person name="Ezra D."/>
            <person name="Gonzalez J."/>
            <person name="Henrissat B."/>
            <person name="Kuo A."/>
            <person name="Liang C."/>
            <person name="Lipzen A."/>
            <person name="Lutzoni F."/>
            <person name="Magnuson J."/>
            <person name="Mondo S."/>
            <person name="Nolan M."/>
            <person name="Ohm R."/>
            <person name="Pangilinan J."/>
            <person name="Park H.-J."/>
            <person name="Ramirez L."/>
            <person name="Alfaro M."/>
            <person name="Sun H."/>
            <person name="Tritt A."/>
            <person name="Yoshinaga Y."/>
            <person name="Zwiers L.-H."/>
            <person name="Turgeon B."/>
            <person name="Goodwin S."/>
            <person name="Spatafora J."/>
            <person name="Crous P."/>
            <person name="Grigoriev I."/>
        </authorList>
    </citation>
    <scope>NUCLEOTIDE SEQUENCE</scope>
    <source>
        <strain evidence="5">HMLAC05119</strain>
    </source>
</reference>
<accession>A0A6A5Q9B0</accession>
<gene>
    <name evidence="5" type="ORF">BDU57DRAFT_507483</name>
</gene>
<protein>
    <recommendedName>
        <fullName evidence="3">Carboxylic ester hydrolase</fullName>
        <ecNumber evidence="3">3.1.1.-</ecNumber>
    </recommendedName>
</protein>
<dbReference type="EMBL" id="ML979144">
    <property type="protein sequence ID" value="KAF1911440.1"/>
    <property type="molecule type" value="Genomic_DNA"/>
</dbReference>
<dbReference type="InterPro" id="IPR019826">
    <property type="entry name" value="Carboxylesterase_B_AS"/>
</dbReference>
<name>A0A6A5Q9B0_AMPQU</name>
<dbReference type="AlphaFoldDB" id="A0A6A5Q9B0"/>